<dbReference type="RefSeq" id="WP_377580392.1">
    <property type="nucleotide sequence ID" value="NZ_JBHTKA010000007.1"/>
</dbReference>
<protein>
    <submittedName>
        <fullName evidence="2">Lactate utilization protein C</fullName>
    </submittedName>
</protein>
<dbReference type="SUPFAM" id="SSF100950">
    <property type="entry name" value="NagB/RpiA/CoA transferase-like"/>
    <property type="match status" value="1"/>
</dbReference>
<dbReference type="PANTHER" id="PTHR43682:SF1">
    <property type="entry name" value="LACTATE UTILIZATION PROTEIN C"/>
    <property type="match status" value="1"/>
</dbReference>
<name>A0ABW3K3V0_9BACT</name>
<evidence type="ECO:0000259" key="1">
    <source>
        <dbReference type="Pfam" id="PF02589"/>
    </source>
</evidence>
<gene>
    <name evidence="2" type="ORF">ACFQ21_16545</name>
</gene>
<comment type="caution">
    <text evidence="2">The sequence shown here is derived from an EMBL/GenBank/DDBJ whole genome shotgun (WGS) entry which is preliminary data.</text>
</comment>
<sequence>MESRAKILQALSKKFTDSPAPLPEVKVFPPAAGEPVDKFEFILRGIGGRTVRVNSYSEINDFIAKEYTSNARIISLVKEVSGSAITPDIDPHTFENVDLVILQPHFGVAENGAAWITSDRMGDRALPFISQHIALVITTDSILHNMHEAYDRIGNTNQPFGTFIAGPSKTADIEQSLVLGAHGPKSMTVFLLSVNR</sequence>
<keyword evidence="3" id="KW-1185">Reference proteome</keyword>
<accession>A0ABW3K3V0</accession>
<evidence type="ECO:0000313" key="2">
    <source>
        <dbReference type="EMBL" id="MFD1000937.1"/>
    </source>
</evidence>
<dbReference type="Pfam" id="PF02589">
    <property type="entry name" value="LUD_dom"/>
    <property type="match status" value="1"/>
</dbReference>
<dbReference type="InterPro" id="IPR024185">
    <property type="entry name" value="FTHF_cligase-like_sf"/>
</dbReference>
<dbReference type="PANTHER" id="PTHR43682">
    <property type="entry name" value="LACTATE UTILIZATION PROTEIN C"/>
    <property type="match status" value="1"/>
</dbReference>
<proteinExistence type="predicted"/>
<dbReference type="InterPro" id="IPR037171">
    <property type="entry name" value="NagB/RpiA_transferase-like"/>
</dbReference>
<feature type="domain" description="LUD" evidence="1">
    <location>
        <begin position="93"/>
        <end position="192"/>
    </location>
</feature>
<dbReference type="Proteomes" id="UP001597112">
    <property type="component" value="Unassembled WGS sequence"/>
</dbReference>
<dbReference type="EMBL" id="JBHTKA010000007">
    <property type="protein sequence ID" value="MFD1000937.1"/>
    <property type="molecule type" value="Genomic_DNA"/>
</dbReference>
<organism evidence="2 3">
    <name type="scientific">Ohtaekwangia kribbensis</name>
    <dbReference type="NCBI Taxonomy" id="688913"/>
    <lineage>
        <taxon>Bacteria</taxon>
        <taxon>Pseudomonadati</taxon>
        <taxon>Bacteroidota</taxon>
        <taxon>Cytophagia</taxon>
        <taxon>Cytophagales</taxon>
        <taxon>Fulvivirgaceae</taxon>
        <taxon>Ohtaekwangia</taxon>
    </lineage>
</organism>
<evidence type="ECO:0000313" key="3">
    <source>
        <dbReference type="Proteomes" id="UP001597112"/>
    </source>
</evidence>
<reference evidence="3" key="1">
    <citation type="journal article" date="2019" name="Int. J. Syst. Evol. Microbiol.">
        <title>The Global Catalogue of Microorganisms (GCM) 10K type strain sequencing project: providing services to taxonomists for standard genome sequencing and annotation.</title>
        <authorList>
            <consortium name="The Broad Institute Genomics Platform"/>
            <consortium name="The Broad Institute Genome Sequencing Center for Infectious Disease"/>
            <person name="Wu L."/>
            <person name="Ma J."/>
        </authorList>
    </citation>
    <scope>NUCLEOTIDE SEQUENCE [LARGE SCALE GENOMIC DNA]</scope>
    <source>
        <strain evidence="3">CCUG 58938</strain>
    </source>
</reference>
<dbReference type="InterPro" id="IPR003741">
    <property type="entry name" value="LUD_dom"/>
</dbReference>
<dbReference type="Gene3D" id="3.40.50.10420">
    <property type="entry name" value="NagB/RpiA/CoA transferase-like"/>
    <property type="match status" value="1"/>
</dbReference>